<dbReference type="AlphaFoldDB" id="A7I365"/>
<evidence type="ECO:0000313" key="2">
    <source>
        <dbReference type="EMBL" id="ABS50916.1"/>
    </source>
</evidence>
<dbReference type="Proteomes" id="UP000002407">
    <property type="component" value="Chromosome"/>
</dbReference>
<accession>A7I365</accession>
<organism evidence="2 3">
    <name type="scientific">Campylobacter hominis (strain ATCC BAA-381 / DSM 21671 / CCUG 45161 / LMG 19568 / NCTC 13146 / CH001A)</name>
    <dbReference type="NCBI Taxonomy" id="360107"/>
    <lineage>
        <taxon>Bacteria</taxon>
        <taxon>Pseudomonadati</taxon>
        <taxon>Campylobacterota</taxon>
        <taxon>Epsilonproteobacteria</taxon>
        <taxon>Campylobacterales</taxon>
        <taxon>Campylobacteraceae</taxon>
        <taxon>Campylobacter</taxon>
    </lineage>
</organism>
<evidence type="ECO:0000259" key="1">
    <source>
        <dbReference type="Pfam" id="PF14213"/>
    </source>
</evidence>
<sequence>MEIYDFAKEFSKNPGLRKESMTPGISGEKFRDEVLEKYFKANKPIYIDVNGVESSLGSSFLSEAFGNIAVKYGKDKFLEIVHFVDGEKNQITKEMMINRVEEAIKKMSE</sequence>
<dbReference type="HOGENOM" id="CLU_163405_1_0_7"/>
<keyword evidence="3" id="KW-1185">Reference proteome</keyword>
<dbReference type="OrthoDB" id="1551124at2"/>
<dbReference type="STRING" id="360107.CHAB381_1407"/>
<dbReference type="RefSeq" id="WP_012109259.1">
    <property type="nucleotide sequence ID" value="NC_009714.1"/>
</dbReference>
<dbReference type="InterPro" id="IPR025474">
    <property type="entry name" value="DUF4325"/>
</dbReference>
<dbReference type="EMBL" id="CP000776">
    <property type="protein sequence ID" value="ABS50916.1"/>
    <property type="molecule type" value="Genomic_DNA"/>
</dbReference>
<protein>
    <recommendedName>
        <fullName evidence="1">DUF4325 domain-containing protein</fullName>
    </recommendedName>
</protein>
<dbReference type="KEGG" id="cha:CHAB381_1407"/>
<proteinExistence type="predicted"/>
<evidence type="ECO:0000313" key="3">
    <source>
        <dbReference type="Proteomes" id="UP000002407"/>
    </source>
</evidence>
<dbReference type="Pfam" id="PF14213">
    <property type="entry name" value="DUF4325"/>
    <property type="match status" value="1"/>
</dbReference>
<name>A7I365_CAMHC</name>
<reference evidence="3" key="1">
    <citation type="submission" date="2007-07" db="EMBL/GenBank/DDBJ databases">
        <title>Complete genome sequence of Campylobacter hominis ATCC BAA-381, a commensal isolated from the human gastrointestinal tract.</title>
        <authorList>
            <person name="Fouts D.E."/>
            <person name="Mongodin E.F."/>
            <person name="Puiu D."/>
            <person name="Sebastian Y."/>
            <person name="Miller W.G."/>
            <person name="Mandrell R.E."/>
            <person name="Nelson K.E."/>
        </authorList>
    </citation>
    <scope>NUCLEOTIDE SEQUENCE [LARGE SCALE GENOMIC DNA]</scope>
    <source>
        <strain evidence="3">ATCC BAA-381 / LMG 19568 / NCTC 13146 / CH001A</strain>
    </source>
</reference>
<gene>
    <name evidence="2" type="ordered locus">CHAB381_1407</name>
</gene>
<feature type="domain" description="DUF4325" evidence="1">
    <location>
        <begin position="26"/>
        <end position="88"/>
    </location>
</feature>